<dbReference type="FunFam" id="3.30.2350.10:FF:000005">
    <property type="entry name" value="Pseudouridine synthase"/>
    <property type="match status" value="1"/>
</dbReference>
<evidence type="ECO:0000313" key="17">
    <source>
        <dbReference type="EMBL" id="KEJ90399.1"/>
    </source>
</evidence>
<dbReference type="EC" id="5.4.99.28" evidence="8"/>
<keyword evidence="3" id="KW-0819">tRNA processing</keyword>
<dbReference type="InterPro" id="IPR050188">
    <property type="entry name" value="RluA_PseudoU_synthase"/>
</dbReference>
<dbReference type="SUPFAM" id="SSF55120">
    <property type="entry name" value="Pseudouridine synthase"/>
    <property type="match status" value="1"/>
</dbReference>
<evidence type="ECO:0000256" key="5">
    <source>
        <dbReference type="ARBA" id="ARBA00036184"/>
    </source>
</evidence>
<organism evidence="17 18">
    <name type="scientific">Sulfitobacter donghicola DSW-25 = KCTC 12864 = JCM 14565</name>
    <dbReference type="NCBI Taxonomy" id="1300350"/>
    <lineage>
        <taxon>Bacteria</taxon>
        <taxon>Pseudomonadati</taxon>
        <taxon>Pseudomonadota</taxon>
        <taxon>Alphaproteobacteria</taxon>
        <taxon>Rhodobacterales</taxon>
        <taxon>Roseobacteraceae</taxon>
        <taxon>Sulfitobacter</taxon>
    </lineage>
</organism>
<dbReference type="OrthoDB" id="9807829at2"/>
<reference evidence="17 18" key="1">
    <citation type="submission" date="2014-01" db="EMBL/GenBank/DDBJ databases">
        <title>Sulfitobacter donghicola JCM 14565 Genome Sequencing.</title>
        <authorList>
            <person name="Lai Q."/>
            <person name="Hong Z."/>
        </authorList>
    </citation>
    <scope>NUCLEOTIDE SEQUENCE [LARGE SCALE GENOMIC DNA]</scope>
    <source>
        <strain evidence="17 18">JCM 14565</strain>
    </source>
</reference>
<keyword evidence="2" id="KW-0698">rRNA processing</keyword>
<evidence type="ECO:0000256" key="10">
    <source>
        <dbReference type="ARBA" id="ARBA00039988"/>
    </source>
</evidence>
<gene>
    <name evidence="17" type="ORF">DSW25_00320</name>
</gene>
<evidence type="ECO:0000256" key="8">
    <source>
        <dbReference type="ARBA" id="ARBA00038944"/>
    </source>
</evidence>
<evidence type="ECO:0000256" key="13">
    <source>
        <dbReference type="ARBA" id="ARBA00042844"/>
    </source>
</evidence>
<dbReference type="CDD" id="cd02869">
    <property type="entry name" value="PseudoU_synth_RluA_like"/>
    <property type="match status" value="1"/>
</dbReference>
<dbReference type="GO" id="GO:0160151">
    <property type="term" value="F:tRNA pseudouridine(32) synthase activity"/>
    <property type="evidence" value="ECO:0007669"/>
    <property type="project" value="UniProtKB-EC"/>
</dbReference>
<evidence type="ECO:0000259" key="16">
    <source>
        <dbReference type="Pfam" id="PF00849"/>
    </source>
</evidence>
<accession>A0A073IKV6</accession>
<evidence type="ECO:0000256" key="1">
    <source>
        <dbReference type="ARBA" id="ARBA00010876"/>
    </source>
</evidence>
<evidence type="ECO:0000256" key="15">
    <source>
        <dbReference type="ARBA" id="ARBA00043143"/>
    </source>
</evidence>
<dbReference type="Proteomes" id="UP000027734">
    <property type="component" value="Unassembled WGS sequence"/>
</dbReference>
<evidence type="ECO:0000256" key="7">
    <source>
        <dbReference type="ARBA" id="ARBA00037305"/>
    </source>
</evidence>
<dbReference type="GO" id="GO:0008033">
    <property type="term" value="P:tRNA processing"/>
    <property type="evidence" value="ECO:0007669"/>
    <property type="project" value="UniProtKB-KW"/>
</dbReference>
<dbReference type="GO" id="GO:0160142">
    <property type="term" value="F:23S rRNA pseudouridine(746) synthase activity"/>
    <property type="evidence" value="ECO:0007669"/>
    <property type="project" value="UniProtKB-EC"/>
</dbReference>
<dbReference type="PANTHER" id="PTHR21600:SF91">
    <property type="entry name" value="DUAL-SPECIFICITY RNA PSEUDOURIDINE SYNTHASE RLUA"/>
    <property type="match status" value="1"/>
</dbReference>
<proteinExistence type="inferred from homology"/>
<dbReference type="eggNOG" id="COG0564">
    <property type="taxonomic scope" value="Bacteria"/>
</dbReference>
<dbReference type="GO" id="GO:0000455">
    <property type="term" value="P:enzyme-directed rRNA pseudouridine synthesis"/>
    <property type="evidence" value="ECO:0007669"/>
    <property type="project" value="TreeGrafter"/>
</dbReference>
<keyword evidence="4" id="KW-0413">Isomerase</keyword>
<feature type="domain" description="Pseudouridine synthase RsuA/RluA-like" evidence="16">
    <location>
        <begin position="21"/>
        <end position="166"/>
    </location>
</feature>
<dbReference type="InterPro" id="IPR020103">
    <property type="entry name" value="PsdUridine_synth_cat_dom_sf"/>
</dbReference>
<comment type="function">
    <text evidence="7">Dual specificity enzyme that catalyzes the synthesis of pseudouridine from uracil-746 in 23S ribosomal RNA and from uracil-32 in the anticodon stem and loop of transfer RNAs.</text>
</comment>
<dbReference type="EC" id="5.4.99.29" evidence="9"/>
<evidence type="ECO:0000256" key="12">
    <source>
        <dbReference type="ARBA" id="ARBA00042372"/>
    </source>
</evidence>
<name>A0A073IKV6_9RHOB</name>
<dbReference type="InterPro" id="IPR006224">
    <property type="entry name" value="PsdUridine_synth_RluA-like_CS"/>
</dbReference>
<dbReference type="EMBL" id="JAMC01000001">
    <property type="protein sequence ID" value="KEJ90399.1"/>
    <property type="molecule type" value="Genomic_DNA"/>
</dbReference>
<dbReference type="PANTHER" id="PTHR21600">
    <property type="entry name" value="MITOCHONDRIAL RNA PSEUDOURIDINE SYNTHASE"/>
    <property type="match status" value="1"/>
</dbReference>
<dbReference type="Gene3D" id="3.30.2350.10">
    <property type="entry name" value="Pseudouridine synthase"/>
    <property type="match status" value="1"/>
</dbReference>
<evidence type="ECO:0000256" key="2">
    <source>
        <dbReference type="ARBA" id="ARBA00022552"/>
    </source>
</evidence>
<comment type="caution">
    <text evidence="17">The sequence shown here is derived from an EMBL/GenBank/DDBJ whole genome shotgun (WGS) entry which is preliminary data.</text>
</comment>
<dbReference type="Pfam" id="PF00849">
    <property type="entry name" value="PseudoU_synth_2"/>
    <property type="match status" value="1"/>
</dbReference>
<evidence type="ECO:0000256" key="6">
    <source>
        <dbReference type="ARBA" id="ARBA00036916"/>
    </source>
</evidence>
<dbReference type="RefSeq" id="WP_025058766.1">
    <property type="nucleotide sequence ID" value="NZ_JAMC01000001.1"/>
</dbReference>
<evidence type="ECO:0000256" key="4">
    <source>
        <dbReference type="ARBA" id="ARBA00023235"/>
    </source>
</evidence>
<sequence>MDATYSPPQDPLEVLHLDHEVILVNKPEGLLSVPGRGEHLADCLLTRVQAAFPDALLVHRLDRDTSGVMIFAMTPYAQRHLGLQFEKRMTKKTYVARVWGVPSEKAGTIDLPLIVDWENRPRQMVCHERGKSAQTDWRVTKDEGTTARVRLTPHTGRSHQLRVHMLSLGHPILGDPFYAEGEAQDFPRMMLHSEELRFKHPDGGQSTKIRSKAPF</sequence>
<dbReference type="STRING" id="1300350.Z948_1350"/>
<dbReference type="GO" id="GO:0003723">
    <property type="term" value="F:RNA binding"/>
    <property type="evidence" value="ECO:0007669"/>
    <property type="project" value="InterPro"/>
</dbReference>
<comment type="catalytic activity">
    <reaction evidence="5">
        <text>uridine(32) in tRNA = pseudouridine(32) in tRNA</text>
        <dbReference type="Rhea" id="RHEA:42544"/>
        <dbReference type="Rhea" id="RHEA-COMP:10107"/>
        <dbReference type="Rhea" id="RHEA-COMP:10108"/>
        <dbReference type="ChEBI" id="CHEBI:65314"/>
        <dbReference type="ChEBI" id="CHEBI:65315"/>
        <dbReference type="EC" id="5.4.99.28"/>
    </reaction>
</comment>
<evidence type="ECO:0000256" key="9">
    <source>
        <dbReference type="ARBA" id="ARBA00038945"/>
    </source>
</evidence>
<evidence type="ECO:0000256" key="14">
    <source>
        <dbReference type="ARBA" id="ARBA00042883"/>
    </source>
</evidence>
<protein>
    <recommendedName>
        <fullName evidence="10">Dual-specificity RNA pseudouridine synthase RluA</fullName>
        <ecNumber evidence="8">5.4.99.28</ecNumber>
        <ecNumber evidence="9">5.4.99.29</ecNumber>
    </recommendedName>
    <alternativeName>
        <fullName evidence="11">23S rRNA pseudouridine(746) synthase</fullName>
    </alternativeName>
    <alternativeName>
        <fullName evidence="14">Ribosomal large subunit pseudouridine synthase A</fullName>
    </alternativeName>
    <alternativeName>
        <fullName evidence="13">rRNA pseudouridylate synthase A</fullName>
    </alternativeName>
    <alternativeName>
        <fullName evidence="15">rRNA-uridine isomerase A</fullName>
    </alternativeName>
    <alternativeName>
        <fullName evidence="12">tRNA pseudouridine(32) synthase</fullName>
    </alternativeName>
</protein>
<dbReference type="InterPro" id="IPR006145">
    <property type="entry name" value="PsdUridine_synth_RsuA/RluA"/>
</dbReference>
<comment type="catalytic activity">
    <reaction evidence="6">
        <text>uridine(746) in 23S rRNA = pseudouridine(746) in 23S rRNA</text>
        <dbReference type="Rhea" id="RHEA:42548"/>
        <dbReference type="Rhea" id="RHEA-COMP:10109"/>
        <dbReference type="Rhea" id="RHEA-COMP:10110"/>
        <dbReference type="ChEBI" id="CHEBI:65314"/>
        <dbReference type="ChEBI" id="CHEBI:65315"/>
        <dbReference type="EC" id="5.4.99.29"/>
    </reaction>
</comment>
<dbReference type="PROSITE" id="PS01129">
    <property type="entry name" value="PSI_RLU"/>
    <property type="match status" value="1"/>
</dbReference>
<comment type="similarity">
    <text evidence="1">Belongs to the pseudouridine synthase RluA family.</text>
</comment>
<evidence type="ECO:0000256" key="11">
    <source>
        <dbReference type="ARBA" id="ARBA00041266"/>
    </source>
</evidence>
<evidence type="ECO:0000313" key="18">
    <source>
        <dbReference type="Proteomes" id="UP000027734"/>
    </source>
</evidence>
<keyword evidence="18" id="KW-1185">Reference proteome</keyword>
<dbReference type="AlphaFoldDB" id="A0A073IKV6"/>
<evidence type="ECO:0000256" key="3">
    <source>
        <dbReference type="ARBA" id="ARBA00022694"/>
    </source>
</evidence>